<organism evidence="4 5">
    <name type="scientific">Nocardioides panaciterrulae</name>
    <dbReference type="NCBI Taxonomy" id="661492"/>
    <lineage>
        <taxon>Bacteria</taxon>
        <taxon>Bacillati</taxon>
        <taxon>Actinomycetota</taxon>
        <taxon>Actinomycetes</taxon>
        <taxon>Propionibacteriales</taxon>
        <taxon>Nocardioidaceae</taxon>
        <taxon>Nocardioides</taxon>
    </lineage>
</organism>
<reference evidence="4 5" key="1">
    <citation type="submission" date="2020-07" db="EMBL/GenBank/DDBJ databases">
        <title>Sequencing the genomes of 1000 actinobacteria strains.</title>
        <authorList>
            <person name="Klenk H.-P."/>
        </authorList>
    </citation>
    <scope>NUCLEOTIDE SEQUENCE [LARGE SCALE GENOMIC DNA]</scope>
    <source>
        <strain evidence="4 5">DSM 21350</strain>
    </source>
</reference>
<dbReference type="InterPro" id="IPR016181">
    <property type="entry name" value="Acyl_CoA_acyltransferase"/>
</dbReference>
<keyword evidence="5" id="KW-1185">Reference proteome</keyword>
<evidence type="ECO:0000313" key="5">
    <source>
        <dbReference type="Proteomes" id="UP000535511"/>
    </source>
</evidence>
<dbReference type="SUPFAM" id="SSF55729">
    <property type="entry name" value="Acyl-CoA N-acyltransferases (Nat)"/>
    <property type="match status" value="1"/>
</dbReference>
<keyword evidence="2" id="KW-0012">Acyltransferase</keyword>
<sequence length="163" mass="18310">MRLRRATPRDYEAVGEVTVRAYADFTLGPDDPYLDHLRNAAARALEAELWLATPDDGDEVLGTVTLCREGSPWQELADHDEGEFRMLAVAPSARRAGVGEALVRLVLDRFREEGAPAIVMSSLPEMADAHRLYERLGFVRTPERDWRPVPHVSLVAFRKELGE</sequence>
<evidence type="ECO:0000313" key="4">
    <source>
        <dbReference type="EMBL" id="NYD41208.1"/>
    </source>
</evidence>
<dbReference type="Pfam" id="PF00583">
    <property type="entry name" value="Acetyltransf_1"/>
    <property type="match status" value="1"/>
</dbReference>
<dbReference type="InterPro" id="IPR000182">
    <property type="entry name" value="GNAT_dom"/>
</dbReference>
<keyword evidence="1" id="KW-0808">Transferase</keyword>
<evidence type="ECO:0000256" key="1">
    <source>
        <dbReference type="ARBA" id="ARBA00022679"/>
    </source>
</evidence>
<feature type="domain" description="N-acetyltransferase" evidence="3">
    <location>
        <begin position="1"/>
        <end position="159"/>
    </location>
</feature>
<protein>
    <submittedName>
        <fullName evidence="4">Ribosomal protein S18 acetylase RimI-like enzyme</fullName>
    </submittedName>
</protein>
<evidence type="ECO:0000259" key="3">
    <source>
        <dbReference type="PROSITE" id="PS51186"/>
    </source>
</evidence>
<dbReference type="AlphaFoldDB" id="A0A7Y9E4Q2"/>
<keyword evidence="4" id="KW-0689">Ribosomal protein</keyword>
<dbReference type="GO" id="GO:0016747">
    <property type="term" value="F:acyltransferase activity, transferring groups other than amino-acyl groups"/>
    <property type="evidence" value="ECO:0007669"/>
    <property type="project" value="InterPro"/>
</dbReference>
<dbReference type="InterPro" id="IPR050832">
    <property type="entry name" value="Bact_Acetyltransf"/>
</dbReference>
<dbReference type="PROSITE" id="PS51186">
    <property type="entry name" value="GNAT"/>
    <property type="match status" value="1"/>
</dbReference>
<dbReference type="RefSeq" id="WP_179662982.1">
    <property type="nucleotide sequence ID" value="NZ_JACCBG010000001.1"/>
</dbReference>
<dbReference type="Gene3D" id="3.40.630.30">
    <property type="match status" value="1"/>
</dbReference>
<dbReference type="GO" id="GO:0005840">
    <property type="term" value="C:ribosome"/>
    <property type="evidence" value="ECO:0007669"/>
    <property type="project" value="UniProtKB-KW"/>
</dbReference>
<proteinExistence type="predicted"/>
<dbReference type="CDD" id="cd04301">
    <property type="entry name" value="NAT_SF"/>
    <property type="match status" value="1"/>
</dbReference>
<dbReference type="EMBL" id="JACCBG010000001">
    <property type="protein sequence ID" value="NYD41208.1"/>
    <property type="molecule type" value="Genomic_DNA"/>
</dbReference>
<gene>
    <name evidence="4" type="ORF">BJZ21_001291</name>
</gene>
<keyword evidence="4" id="KW-0687">Ribonucleoprotein</keyword>
<evidence type="ECO:0000256" key="2">
    <source>
        <dbReference type="ARBA" id="ARBA00023315"/>
    </source>
</evidence>
<comment type="caution">
    <text evidence="4">The sequence shown here is derived from an EMBL/GenBank/DDBJ whole genome shotgun (WGS) entry which is preliminary data.</text>
</comment>
<dbReference type="PANTHER" id="PTHR43877:SF2">
    <property type="entry name" value="AMINOALKYLPHOSPHONATE N-ACETYLTRANSFERASE-RELATED"/>
    <property type="match status" value="1"/>
</dbReference>
<accession>A0A7Y9E4Q2</accession>
<dbReference type="PANTHER" id="PTHR43877">
    <property type="entry name" value="AMINOALKYLPHOSPHONATE N-ACETYLTRANSFERASE-RELATED-RELATED"/>
    <property type="match status" value="1"/>
</dbReference>
<dbReference type="Proteomes" id="UP000535511">
    <property type="component" value="Unassembled WGS sequence"/>
</dbReference>
<name>A0A7Y9E4Q2_9ACTN</name>